<accession>A0A494W8K1</accession>
<evidence type="ECO:0000256" key="1">
    <source>
        <dbReference type="SAM" id="MobiDB-lite"/>
    </source>
</evidence>
<proteinExistence type="predicted"/>
<dbReference type="RefSeq" id="WP_066701638.1">
    <property type="nucleotide sequence ID" value="NZ_AP018664.1"/>
</dbReference>
<feature type="compositionally biased region" description="Low complexity" evidence="1">
    <location>
        <begin position="21"/>
        <end position="32"/>
    </location>
</feature>
<dbReference type="Proteomes" id="UP000279959">
    <property type="component" value="Chromosome"/>
</dbReference>
<evidence type="ECO:0000313" key="2">
    <source>
        <dbReference type="EMBL" id="BBD98907.1"/>
    </source>
</evidence>
<dbReference type="EMBL" id="AP018664">
    <property type="protein sequence ID" value="BBD98907.1"/>
    <property type="molecule type" value="Genomic_DNA"/>
</dbReference>
<name>A0A494W8K1_9SPHN</name>
<reference evidence="2 3" key="1">
    <citation type="submission" date="2018-05" db="EMBL/GenBank/DDBJ databases">
        <title>Complete Genome Sequence of the Nonylphenol-Degrading Bacterium Sphingobium amiense DSM 16289T.</title>
        <authorList>
            <person name="Ootsuka M."/>
            <person name="Nishizawa T."/>
            <person name="Ohta H."/>
        </authorList>
    </citation>
    <scope>NUCLEOTIDE SEQUENCE [LARGE SCALE GENOMIC DNA]</scope>
    <source>
        <strain evidence="2 3">DSM 16289</strain>
    </source>
</reference>
<evidence type="ECO:0000313" key="3">
    <source>
        <dbReference type="Proteomes" id="UP000279959"/>
    </source>
</evidence>
<protein>
    <submittedName>
        <fullName evidence="2">Uncharacterized protein</fullName>
    </submittedName>
</protein>
<keyword evidence="3" id="KW-1185">Reference proteome</keyword>
<organism evidence="2 3">
    <name type="scientific">Sphingobium amiense</name>
    <dbReference type="NCBI Taxonomy" id="135719"/>
    <lineage>
        <taxon>Bacteria</taxon>
        <taxon>Pseudomonadati</taxon>
        <taxon>Pseudomonadota</taxon>
        <taxon>Alphaproteobacteria</taxon>
        <taxon>Sphingomonadales</taxon>
        <taxon>Sphingomonadaceae</taxon>
        <taxon>Sphingobium</taxon>
    </lineage>
</organism>
<feature type="region of interest" description="Disordered" evidence="1">
    <location>
        <begin position="21"/>
        <end position="48"/>
    </location>
</feature>
<gene>
    <name evidence="2" type="ORF">SAMIE_1024080</name>
</gene>
<dbReference type="KEGG" id="sami:SAMIE_1024080"/>
<sequence>MDEFRSRTEIAPVDRSVVRAAAPAPAVKPVTASQGADGPAARARRAPSEVAAKPLDDDLASVAEFVEVHARVSAILSDLDAGSLDVEDATSQLVPKPIVIVPLPPASREAVEHAETVAKRIVERASYAHSAHAQISRGTVEHIASQ</sequence>
<dbReference type="AlphaFoldDB" id="A0A494W8K1"/>